<gene>
    <name evidence="1" type="ORF">AWN73_10995</name>
</gene>
<dbReference type="SUPFAM" id="SSF52540">
    <property type="entry name" value="P-loop containing nucleoside triphosphate hydrolases"/>
    <property type="match status" value="1"/>
</dbReference>
<organism evidence="1 2">
    <name type="scientific">Clostridium butyricum</name>
    <dbReference type="NCBI Taxonomy" id="1492"/>
    <lineage>
        <taxon>Bacteria</taxon>
        <taxon>Bacillati</taxon>
        <taxon>Bacillota</taxon>
        <taxon>Clostridia</taxon>
        <taxon>Eubacteriales</taxon>
        <taxon>Clostridiaceae</taxon>
        <taxon>Clostridium</taxon>
    </lineage>
</organism>
<dbReference type="Gene3D" id="3.40.50.300">
    <property type="entry name" value="P-loop containing nucleotide triphosphate hydrolases"/>
    <property type="match status" value="1"/>
</dbReference>
<reference evidence="1 2" key="1">
    <citation type="submission" date="2016-01" db="EMBL/GenBank/DDBJ databases">
        <title>Characterization of the Clostridium difficile lineages that are prevalent in Hong Kong and China.</title>
        <authorList>
            <person name="Kwok J.S.-L."/>
            <person name="Lam W.-Y."/>
            <person name="Ip M."/>
            <person name="Chan T.-F."/>
            <person name="Hawkey P.M."/>
            <person name="Tsui S.K.-W."/>
        </authorList>
    </citation>
    <scope>NUCLEOTIDE SEQUENCE [LARGE SCALE GENOMIC DNA]</scope>
    <source>
        <strain evidence="1 2">300064</strain>
    </source>
</reference>
<evidence type="ECO:0000313" key="2">
    <source>
        <dbReference type="Proteomes" id="UP000238081"/>
    </source>
</evidence>
<evidence type="ECO:0000313" key="1">
    <source>
        <dbReference type="EMBL" id="PPV15605.1"/>
    </source>
</evidence>
<dbReference type="Proteomes" id="UP000238081">
    <property type="component" value="Unassembled WGS sequence"/>
</dbReference>
<dbReference type="AlphaFoldDB" id="A0A2S7FBT9"/>
<evidence type="ECO:0008006" key="3">
    <source>
        <dbReference type="Google" id="ProtNLM"/>
    </source>
</evidence>
<protein>
    <recommendedName>
        <fullName evidence="3">ATPase AAA-type core domain-containing protein</fullName>
    </recommendedName>
</protein>
<comment type="caution">
    <text evidence="1">The sequence shown here is derived from an EMBL/GenBank/DDBJ whole genome shotgun (WGS) entry which is preliminary data.</text>
</comment>
<dbReference type="InterPro" id="IPR027417">
    <property type="entry name" value="P-loop_NTPase"/>
</dbReference>
<dbReference type="EMBL" id="LRDH01000097">
    <property type="protein sequence ID" value="PPV15605.1"/>
    <property type="molecule type" value="Genomic_DNA"/>
</dbReference>
<accession>A0A2S7FBT9</accession>
<proteinExistence type="predicted"/>
<name>A0A2S7FBT9_CLOBU</name>
<sequence>MYQKIMIIFFLDHIFSSAQLNVLALSIFLGFYLTSEDNKLDQVFIDDPIQNMDDYNILSVIDIFRGITNNKTLVISTHDENFKKLLAVKYRNRKCKIFDFNEYNNFGPVISES</sequence>